<feature type="binding site" evidence="4">
    <location>
        <position position="110"/>
    </location>
    <ligand>
        <name>Fe cation</name>
        <dbReference type="ChEBI" id="CHEBI:24875"/>
        <label>1</label>
    </ligand>
</feature>
<keyword evidence="2 4" id="KW-0408">Iron</keyword>
<dbReference type="InterPro" id="IPR012348">
    <property type="entry name" value="RNR-like"/>
</dbReference>
<feature type="binding site" evidence="4">
    <location>
        <position position="201"/>
    </location>
    <ligand>
        <name>Fe cation</name>
        <dbReference type="ChEBI" id="CHEBI:24875"/>
        <label>2</label>
    </ligand>
</feature>
<comment type="catalytic activity">
    <reaction evidence="2">
        <text>a 2'-deoxyribonucleoside 5'-diphosphate + [thioredoxin]-disulfide + H2O = a ribonucleoside 5'-diphosphate + [thioredoxin]-dithiol</text>
        <dbReference type="Rhea" id="RHEA:23252"/>
        <dbReference type="Rhea" id="RHEA-COMP:10698"/>
        <dbReference type="Rhea" id="RHEA-COMP:10700"/>
        <dbReference type="ChEBI" id="CHEBI:15377"/>
        <dbReference type="ChEBI" id="CHEBI:29950"/>
        <dbReference type="ChEBI" id="CHEBI:50058"/>
        <dbReference type="ChEBI" id="CHEBI:57930"/>
        <dbReference type="ChEBI" id="CHEBI:73316"/>
        <dbReference type="EC" id="1.17.4.1"/>
    </reaction>
</comment>
<keyword evidence="2" id="KW-0215">Deoxyribonucleotide synthesis</keyword>
<comment type="function">
    <text evidence="2">Provides the precursors necessary for DNA synthesis. Catalyzes the biosynthesis of deoxyribonucleotides from the corresponding ribonucleotides.</text>
</comment>
<evidence type="ECO:0000313" key="6">
    <source>
        <dbReference type="Proteomes" id="UP000002745"/>
    </source>
</evidence>
<evidence type="ECO:0000256" key="1">
    <source>
        <dbReference type="ARBA" id="ARBA00009303"/>
    </source>
</evidence>
<dbReference type="Pfam" id="PF00268">
    <property type="entry name" value="Ribonuc_red_sm"/>
    <property type="match status" value="1"/>
</dbReference>
<dbReference type="EC" id="1.17.4.1" evidence="2"/>
<feature type="binding site" evidence="4">
    <location>
        <position position="107"/>
    </location>
    <ligand>
        <name>Fe cation</name>
        <dbReference type="ChEBI" id="CHEBI:24875"/>
        <label>2</label>
    </ligand>
</feature>
<dbReference type="OrthoDB" id="9766544at2"/>
<dbReference type="InterPro" id="IPR000358">
    <property type="entry name" value="RNR_small_fam"/>
</dbReference>
<dbReference type="InterPro" id="IPR009078">
    <property type="entry name" value="Ferritin-like_SF"/>
</dbReference>
<keyword evidence="2 5" id="KW-0560">Oxidoreductase</keyword>
<dbReference type="eggNOG" id="COG0208">
    <property type="taxonomic scope" value="Bacteria"/>
</dbReference>
<keyword evidence="6" id="KW-1185">Reference proteome</keyword>
<dbReference type="GO" id="GO:0009263">
    <property type="term" value="P:deoxyribonucleotide biosynthetic process"/>
    <property type="evidence" value="ECO:0007669"/>
    <property type="project" value="UniProtKB-KW"/>
</dbReference>
<evidence type="ECO:0000313" key="5">
    <source>
        <dbReference type="EMBL" id="ACT58525.1"/>
    </source>
</evidence>
<keyword evidence="2 4" id="KW-0479">Metal-binding</keyword>
<dbReference type="CDD" id="cd01049">
    <property type="entry name" value="RNRR2"/>
    <property type="match status" value="1"/>
</dbReference>
<dbReference type="HOGENOM" id="CLU_035339_1_2_5"/>
<protein>
    <recommendedName>
        <fullName evidence="2">Ribonucleoside-diphosphate reductase subunit beta</fullName>
        <ecNumber evidence="2">1.17.4.1</ecNumber>
    </recommendedName>
</protein>
<feature type="active site" evidence="3">
    <location>
        <position position="114"/>
    </location>
</feature>
<feature type="binding site" evidence="4">
    <location>
        <position position="107"/>
    </location>
    <ligand>
        <name>Fe cation</name>
        <dbReference type="ChEBI" id="CHEBI:24875"/>
        <label>1</label>
    </ligand>
</feature>
<dbReference type="AlphaFoldDB" id="C6XQ08"/>
<dbReference type="STRING" id="582402.Hbal_0831"/>
<proteinExistence type="inferred from homology"/>
<dbReference type="GO" id="GO:0004748">
    <property type="term" value="F:ribonucleoside-diphosphate reductase activity, thioredoxin disulfide as acceptor"/>
    <property type="evidence" value="ECO:0007669"/>
    <property type="project" value="UniProtKB-EC"/>
</dbReference>
<dbReference type="SUPFAM" id="SSF47240">
    <property type="entry name" value="Ferritin-like"/>
    <property type="match status" value="1"/>
</dbReference>
<comment type="similarity">
    <text evidence="1 2">Belongs to the ribonucleoside diphosphate reductase small chain family.</text>
</comment>
<dbReference type="RefSeq" id="WP_015826675.1">
    <property type="nucleotide sequence ID" value="NC_012982.1"/>
</dbReference>
<evidence type="ECO:0000256" key="2">
    <source>
        <dbReference type="PIRNR" id="PIRNR000355"/>
    </source>
</evidence>
<dbReference type="UniPathway" id="UPA00326"/>
<dbReference type="InterPro" id="IPR033909">
    <property type="entry name" value="RNR_small"/>
</dbReference>
<comment type="cofactor">
    <cofactor evidence="2 4">
        <name>Fe cation</name>
        <dbReference type="ChEBI" id="CHEBI:24875"/>
    </cofactor>
    <text evidence="2 4">Binds 2 iron ions per subunit.</text>
</comment>
<reference evidence="6" key="1">
    <citation type="journal article" date="2011" name="J. Bacteriol.">
        <title>Genome sequences of eight morphologically diverse alphaproteobacteria.</title>
        <authorList>
            <consortium name="US DOE Joint Genome Institute"/>
            <person name="Brown P.J."/>
            <person name="Kysela D.T."/>
            <person name="Buechlein A."/>
            <person name="Hemmerich C."/>
            <person name="Brun Y.V."/>
        </authorList>
    </citation>
    <scope>NUCLEOTIDE SEQUENCE [LARGE SCALE GENOMIC DNA]</scope>
    <source>
        <strain evidence="6">ATCC 49814 / DSM 5838 / IFAM 1418</strain>
    </source>
</reference>
<dbReference type="KEGG" id="hba:Hbal_0831"/>
<dbReference type="PANTHER" id="PTHR23409">
    <property type="entry name" value="RIBONUCLEOSIDE-DIPHOSPHATE REDUCTASE SMALL CHAIN"/>
    <property type="match status" value="1"/>
</dbReference>
<gene>
    <name evidence="5" type="ordered locus">Hbal_0831</name>
</gene>
<dbReference type="PANTHER" id="PTHR23409:SF18">
    <property type="entry name" value="RIBONUCLEOSIDE-DIPHOSPHATE REDUCTASE SUBUNIT M2"/>
    <property type="match status" value="1"/>
</dbReference>
<dbReference type="PIRSF" id="PIRSF000355">
    <property type="entry name" value="NrdB"/>
    <property type="match status" value="1"/>
</dbReference>
<feature type="binding site" evidence="4">
    <location>
        <position position="76"/>
    </location>
    <ligand>
        <name>Fe cation</name>
        <dbReference type="ChEBI" id="CHEBI:24875"/>
        <label>1</label>
    </ligand>
</feature>
<dbReference type="Gene3D" id="1.10.620.20">
    <property type="entry name" value="Ribonucleotide Reductase, subunit A"/>
    <property type="match status" value="1"/>
</dbReference>
<feature type="binding site" evidence="4">
    <location>
        <position position="167"/>
    </location>
    <ligand>
        <name>Fe cation</name>
        <dbReference type="ChEBI" id="CHEBI:24875"/>
        <label>2</label>
    </ligand>
</feature>
<feature type="binding site" evidence="4">
    <location>
        <position position="204"/>
    </location>
    <ligand>
        <name>Fe cation</name>
        <dbReference type="ChEBI" id="CHEBI:24875"/>
        <label>2</label>
    </ligand>
</feature>
<dbReference type="NCBIfam" id="NF007186">
    <property type="entry name" value="PRK09614.1-5"/>
    <property type="match status" value="1"/>
</dbReference>
<name>C6XQ08_HIRBI</name>
<dbReference type="GO" id="GO:0046872">
    <property type="term" value="F:metal ion binding"/>
    <property type="evidence" value="ECO:0007669"/>
    <property type="project" value="UniProtKB-KW"/>
</dbReference>
<dbReference type="Proteomes" id="UP000002745">
    <property type="component" value="Chromosome"/>
</dbReference>
<evidence type="ECO:0000256" key="4">
    <source>
        <dbReference type="PIRSR" id="PIRSR000355-2"/>
    </source>
</evidence>
<accession>C6XQ08</accession>
<evidence type="ECO:0000256" key="3">
    <source>
        <dbReference type="PIRSR" id="PIRSR000355-1"/>
    </source>
</evidence>
<sequence>MSKIILPEKPGLMTPSLSYKPFRYPWAYDFWKIQQQVHWVPEEVPLGEDCKDWAGKLNDKERNLLTQIFRFFTQSDVEVGANYMENYMPLFKPVEVRMMLAAFSNMETVHIAAYALLLETIGMPDSEFSAFMEYEEMAAKHDYLGKFSVDTEADILTSMAVFGGFTEGLQLFASFAMLMNFPRFNKMKGMGQIVSWSVRDESLHCEGMMKMFHTYAEETGALTKTVKDDITDCCQTVVKLEDKFIDLAFEAGEVEGMTPEDIKNYIRYIADWRLKQLKLDPVYGVDEHPIPWLTEILNGVEHANFFEARATEYSKGATAGDWHGDSGVWSKFDQSVASRKEAQGA</sequence>
<dbReference type="EMBL" id="CP001678">
    <property type="protein sequence ID" value="ACT58525.1"/>
    <property type="molecule type" value="Genomic_DNA"/>
</dbReference>
<organism evidence="5 6">
    <name type="scientific">Hirschia baltica (strain ATCC 49814 / DSM 5838 / IFAM 1418)</name>
    <dbReference type="NCBI Taxonomy" id="582402"/>
    <lineage>
        <taxon>Bacteria</taxon>
        <taxon>Pseudomonadati</taxon>
        <taxon>Pseudomonadota</taxon>
        <taxon>Alphaproteobacteria</taxon>
        <taxon>Hyphomonadales</taxon>
        <taxon>Hyphomonadaceae</taxon>
        <taxon>Hirschia</taxon>
    </lineage>
</organism>